<dbReference type="InterPro" id="IPR036388">
    <property type="entry name" value="WH-like_DNA-bd_sf"/>
</dbReference>
<dbReference type="Gene3D" id="1.10.10.10">
    <property type="entry name" value="Winged helix-like DNA-binding domain superfamily/Winged helix DNA-binding domain"/>
    <property type="match status" value="1"/>
</dbReference>
<reference evidence="5" key="1">
    <citation type="submission" date="2021-02" db="EMBL/GenBank/DDBJ databases">
        <title>Genome sequence of Rhodospirillales sp. strain TMPK1 isolated from soil.</title>
        <authorList>
            <person name="Nakai R."/>
            <person name="Kusada H."/>
            <person name="Tamaki H."/>
        </authorList>
    </citation>
    <scope>NUCLEOTIDE SEQUENCE</scope>
    <source>
        <strain evidence="5">TMPK1</strain>
    </source>
</reference>
<keyword evidence="2" id="KW-0238">DNA-binding</keyword>
<evidence type="ECO:0000256" key="1">
    <source>
        <dbReference type="ARBA" id="ARBA00023015"/>
    </source>
</evidence>
<evidence type="ECO:0000256" key="2">
    <source>
        <dbReference type="ARBA" id="ARBA00023125"/>
    </source>
</evidence>
<comment type="caution">
    <text evidence="5">The sequence shown here is derived from an EMBL/GenBank/DDBJ whole genome shotgun (WGS) entry which is preliminary data.</text>
</comment>
<dbReference type="SMART" id="SM00347">
    <property type="entry name" value="HTH_MARR"/>
    <property type="match status" value="1"/>
</dbReference>
<dbReference type="Proteomes" id="UP000681075">
    <property type="component" value="Unassembled WGS sequence"/>
</dbReference>
<dbReference type="Pfam" id="PF12802">
    <property type="entry name" value="MarR_2"/>
    <property type="match status" value="1"/>
</dbReference>
<sequence>MLNLDQFLPYQLNVLASRVSNELAQVYAERFGLSIAEWRVIAHLANNHEVSVRDIQRRVDMDKSKVSRAAAHLEETGLIRKRVNAQDRRLIKLALTPKGAKIFEQIVPLALAYETQFLGALTRSEAALFRTVIERLLAATSATEANDED</sequence>
<dbReference type="InterPro" id="IPR000835">
    <property type="entry name" value="HTH_MarR-typ"/>
</dbReference>
<feature type="domain" description="HTH marR-type" evidence="4">
    <location>
        <begin position="5"/>
        <end position="138"/>
    </location>
</feature>
<keyword evidence="3" id="KW-0804">Transcription</keyword>
<dbReference type="GO" id="GO:0003700">
    <property type="term" value="F:DNA-binding transcription factor activity"/>
    <property type="evidence" value="ECO:0007669"/>
    <property type="project" value="InterPro"/>
</dbReference>
<evidence type="ECO:0000259" key="4">
    <source>
        <dbReference type="PROSITE" id="PS50995"/>
    </source>
</evidence>
<gene>
    <name evidence="5" type="ORF">TMPK1_01000</name>
</gene>
<dbReference type="SUPFAM" id="SSF46785">
    <property type="entry name" value="Winged helix' DNA-binding domain"/>
    <property type="match status" value="1"/>
</dbReference>
<dbReference type="PROSITE" id="PS50995">
    <property type="entry name" value="HTH_MARR_2"/>
    <property type="match status" value="1"/>
</dbReference>
<dbReference type="InterPro" id="IPR052067">
    <property type="entry name" value="Metal_resp_HTH_trans_reg"/>
</dbReference>
<proteinExistence type="predicted"/>
<dbReference type="GO" id="GO:0003677">
    <property type="term" value="F:DNA binding"/>
    <property type="evidence" value="ECO:0007669"/>
    <property type="project" value="UniProtKB-KW"/>
</dbReference>
<dbReference type="PRINTS" id="PR00598">
    <property type="entry name" value="HTHMARR"/>
</dbReference>
<protein>
    <submittedName>
        <fullName evidence="5">Transcriptional regulator</fullName>
    </submittedName>
</protein>
<dbReference type="AlphaFoldDB" id="A0A8S8X603"/>
<dbReference type="RefSeq" id="WP_420240762.1">
    <property type="nucleotide sequence ID" value="NZ_BOPV01000001.1"/>
</dbReference>
<dbReference type="InterPro" id="IPR036390">
    <property type="entry name" value="WH_DNA-bd_sf"/>
</dbReference>
<evidence type="ECO:0000313" key="5">
    <source>
        <dbReference type="EMBL" id="GIL37863.1"/>
    </source>
</evidence>
<dbReference type="EMBL" id="BOPV01000001">
    <property type="protein sequence ID" value="GIL37863.1"/>
    <property type="molecule type" value="Genomic_DNA"/>
</dbReference>
<dbReference type="PANTHER" id="PTHR35790">
    <property type="entry name" value="HTH-TYPE TRANSCRIPTIONAL REGULATOR PCHR"/>
    <property type="match status" value="1"/>
</dbReference>
<evidence type="ECO:0000256" key="3">
    <source>
        <dbReference type="ARBA" id="ARBA00023163"/>
    </source>
</evidence>
<dbReference type="PANTHER" id="PTHR35790:SF4">
    <property type="entry name" value="HTH-TYPE TRANSCRIPTIONAL REGULATOR PCHR"/>
    <property type="match status" value="1"/>
</dbReference>
<keyword evidence="6" id="KW-1185">Reference proteome</keyword>
<name>A0A8S8X603_9PROT</name>
<keyword evidence="1" id="KW-0805">Transcription regulation</keyword>
<organism evidence="5 6">
    <name type="scientific">Roseiterribacter gracilis</name>
    <dbReference type="NCBI Taxonomy" id="2812848"/>
    <lineage>
        <taxon>Bacteria</taxon>
        <taxon>Pseudomonadati</taxon>
        <taxon>Pseudomonadota</taxon>
        <taxon>Alphaproteobacteria</taxon>
        <taxon>Rhodospirillales</taxon>
        <taxon>Roseiterribacteraceae</taxon>
        <taxon>Roseiterribacter</taxon>
    </lineage>
</organism>
<accession>A0A8S8X603</accession>
<evidence type="ECO:0000313" key="6">
    <source>
        <dbReference type="Proteomes" id="UP000681075"/>
    </source>
</evidence>